<sequence length="274" mass="30625">MKLILILLLAGIALAQRQQSVDVIDKLYQVHPLYRQIQDYVINTISEARLSSSAKIYDFHRDIIMIKSTYLGTSIRQEQNLLFQINGQPLSVDQQCLSFVRQSADVNMNLAGVSYSTCITAAGDTLVATVKSFYERLDENEAAYVGVGLFEEFRGENIFFNPLNIIQKLESRMFRLEDYPTHIGSELLDAVAGFTNSLDAVRMSYVSCMTLGEQMLMSALQLAQMQLEMVCNGKSIPVPDEAPVPPTPENYDPETPAPEPETPEPEPETPAPEH</sequence>
<keyword evidence="4" id="KW-1185">Reference proteome</keyword>
<evidence type="ECO:0000256" key="2">
    <source>
        <dbReference type="SAM" id="SignalP"/>
    </source>
</evidence>
<reference evidence="3" key="2">
    <citation type="submission" date="2020-05" db="UniProtKB">
        <authorList>
            <consortium name="EnsemblMetazoa"/>
        </authorList>
    </citation>
    <scope>IDENTIFICATION</scope>
    <source>
        <strain evidence="3">A-37</strain>
    </source>
</reference>
<protein>
    <recommendedName>
        <fullName evidence="5">Protein TsetseEP domain-containing protein</fullName>
    </recommendedName>
</protein>
<accession>A0A182M528</accession>
<feature type="region of interest" description="Disordered" evidence="1">
    <location>
        <begin position="236"/>
        <end position="274"/>
    </location>
</feature>
<dbReference type="EnsemblMetazoa" id="ACUA009657-RA">
    <property type="protein sequence ID" value="ACUA009657-PA"/>
    <property type="gene ID" value="ACUA009657"/>
</dbReference>
<feature type="chain" id="PRO_5012836782" description="Protein TsetseEP domain-containing protein" evidence="2">
    <location>
        <begin position="16"/>
        <end position="274"/>
    </location>
</feature>
<name>A0A182M528_9DIPT</name>
<keyword evidence="2" id="KW-0732">Signal</keyword>
<dbReference type="Proteomes" id="UP000075883">
    <property type="component" value="Unassembled WGS sequence"/>
</dbReference>
<proteinExistence type="predicted"/>
<reference evidence="4" key="1">
    <citation type="submission" date="2013-09" db="EMBL/GenBank/DDBJ databases">
        <title>The Genome Sequence of Anopheles culicifacies species A.</title>
        <authorList>
            <consortium name="The Broad Institute Genomics Platform"/>
            <person name="Neafsey D.E."/>
            <person name="Besansky N."/>
            <person name="Howell P."/>
            <person name="Walton C."/>
            <person name="Young S.K."/>
            <person name="Zeng Q."/>
            <person name="Gargeya S."/>
            <person name="Fitzgerald M."/>
            <person name="Haas B."/>
            <person name="Abouelleil A."/>
            <person name="Allen A.W."/>
            <person name="Alvarado L."/>
            <person name="Arachchi H.M."/>
            <person name="Berlin A.M."/>
            <person name="Chapman S.B."/>
            <person name="Gainer-Dewar J."/>
            <person name="Goldberg J."/>
            <person name="Griggs A."/>
            <person name="Gujja S."/>
            <person name="Hansen M."/>
            <person name="Howarth C."/>
            <person name="Imamovic A."/>
            <person name="Ireland A."/>
            <person name="Larimer J."/>
            <person name="McCowan C."/>
            <person name="Murphy C."/>
            <person name="Pearson M."/>
            <person name="Poon T.W."/>
            <person name="Priest M."/>
            <person name="Roberts A."/>
            <person name="Saif S."/>
            <person name="Shea T."/>
            <person name="Sisk P."/>
            <person name="Sykes S."/>
            <person name="Wortman J."/>
            <person name="Nusbaum C."/>
            <person name="Birren B."/>
        </authorList>
    </citation>
    <scope>NUCLEOTIDE SEQUENCE [LARGE SCALE GENOMIC DNA]</scope>
    <source>
        <strain evidence="4">A-37</strain>
    </source>
</reference>
<dbReference type="EMBL" id="AXCM01010216">
    <property type="status" value="NOT_ANNOTATED_CDS"/>
    <property type="molecule type" value="Genomic_DNA"/>
</dbReference>
<dbReference type="VEuPathDB" id="VectorBase:ACUA009657"/>
<organism evidence="3 4">
    <name type="scientific">Anopheles culicifacies</name>
    <dbReference type="NCBI Taxonomy" id="139723"/>
    <lineage>
        <taxon>Eukaryota</taxon>
        <taxon>Metazoa</taxon>
        <taxon>Ecdysozoa</taxon>
        <taxon>Arthropoda</taxon>
        <taxon>Hexapoda</taxon>
        <taxon>Insecta</taxon>
        <taxon>Pterygota</taxon>
        <taxon>Neoptera</taxon>
        <taxon>Endopterygota</taxon>
        <taxon>Diptera</taxon>
        <taxon>Nematocera</taxon>
        <taxon>Culicoidea</taxon>
        <taxon>Culicidae</taxon>
        <taxon>Anophelinae</taxon>
        <taxon>Anopheles</taxon>
        <taxon>culicifacies species complex</taxon>
    </lineage>
</organism>
<evidence type="ECO:0000313" key="3">
    <source>
        <dbReference type="EnsemblMetazoa" id="ACUA009657-PA"/>
    </source>
</evidence>
<dbReference type="AlphaFoldDB" id="A0A182M528"/>
<evidence type="ECO:0000256" key="1">
    <source>
        <dbReference type="SAM" id="MobiDB-lite"/>
    </source>
</evidence>
<evidence type="ECO:0008006" key="5">
    <source>
        <dbReference type="Google" id="ProtNLM"/>
    </source>
</evidence>
<feature type="signal peptide" evidence="2">
    <location>
        <begin position="1"/>
        <end position="15"/>
    </location>
</feature>
<evidence type="ECO:0000313" key="4">
    <source>
        <dbReference type="Proteomes" id="UP000075883"/>
    </source>
</evidence>